<dbReference type="PROSITE" id="PS51819">
    <property type="entry name" value="VOC"/>
    <property type="match status" value="1"/>
</dbReference>
<gene>
    <name evidence="2" type="ORF">EB235_25730</name>
</gene>
<dbReference type="PANTHER" id="PTHR35006:SF4">
    <property type="entry name" value="BLR7706 PROTEIN"/>
    <property type="match status" value="1"/>
</dbReference>
<organism evidence="2 3">
    <name type="scientific">Mesorhizobium loti R88b</name>
    <dbReference type="NCBI Taxonomy" id="935548"/>
    <lineage>
        <taxon>Bacteria</taxon>
        <taxon>Pseudomonadati</taxon>
        <taxon>Pseudomonadota</taxon>
        <taxon>Alphaproteobacteria</taxon>
        <taxon>Hyphomicrobiales</taxon>
        <taxon>Phyllobacteriaceae</taxon>
        <taxon>Mesorhizobium</taxon>
    </lineage>
</organism>
<dbReference type="RefSeq" id="WP_027034639.1">
    <property type="nucleotide sequence ID" value="NZ_CP033367.1"/>
</dbReference>
<dbReference type="CDD" id="cd07262">
    <property type="entry name" value="VOC_like"/>
    <property type="match status" value="1"/>
</dbReference>
<dbReference type="Pfam" id="PF00903">
    <property type="entry name" value="Glyoxalase"/>
    <property type="match status" value="1"/>
</dbReference>
<feature type="domain" description="VOC" evidence="1">
    <location>
        <begin position="1"/>
        <end position="129"/>
    </location>
</feature>
<evidence type="ECO:0000313" key="3">
    <source>
        <dbReference type="Proteomes" id="UP000503017"/>
    </source>
</evidence>
<dbReference type="InterPro" id="IPR004360">
    <property type="entry name" value="Glyas_Fos-R_dOase_dom"/>
</dbReference>
<sequence length="132" mass="13980">MLHHISFGVSNIERATAFYDAVLAPLGYIRVWDDLRPGEPDQAVGYGIAGGGDKLALKLRSKGQRPPGPGFHLAFAAPDRQSIAQFHAAALAHGGRDNGAPGPRPDYGAHYYAAFVVDPDGHRIEAVLNAPG</sequence>
<evidence type="ECO:0000259" key="1">
    <source>
        <dbReference type="PROSITE" id="PS51819"/>
    </source>
</evidence>
<reference evidence="2 3" key="1">
    <citation type="submission" date="2018-10" db="EMBL/GenBank/DDBJ databases">
        <authorList>
            <person name="Perry B.J."/>
            <person name="Sullivan J.T."/>
            <person name="Murphy R.J.T."/>
            <person name="Ramsay J.P."/>
            <person name="Ronson C.W."/>
        </authorList>
    </citation>
    <scope>NUCLEOTIDE SEQUENCE [LARGE SCALE GENOMIC DNA]</scope>
    <source>
        <strain evidence="2 3">R88b</strain>
    </source>
</reference>
<dbReference type="InterPro" id="IPR037523">
    <property type="entry name" value="VOC_core"/>
</dbReference>
<dbReference type="Proteomes" id="UP000503017">
    <property type="component" value="Chromosome"/>
</dbReference>
<dbReference type="AlphaFoldDB" id="A0A6M7WRB5"/>
<name>A0A6M7WRB5_RHILI</name>
<protein>
    <submittedName>
        <fullName evidence="2">VOC family protein</fullName>
    </submittedName>
</protein>
<dbReference type="PANTHER" id="PTHR35006">
    <property type="entry name" value="GLYOXALASE FAMILY PROTEIN (AFU_ORTHOLOGUE AFUA_5G14830)"/>
    <property type="match status" value="1"/>
</dbReference>
<dbReference type="SUPFAM" id="SSF54593">
    <property type="entry name" value="Glyoxalase/Bleomycin resistance protein/Dihydroxybiphenyl dioxygenase"/>
    <property type="match status" value="1"/>
</dbReference>
<proteinExistence type="predicted"/>
<dbReference type="InterPro" id="IPR029068">
    <property type="entry name" value="Glyas_Bleomycin-R_OHBP_Dase"/>
</dbReference>
<dbReference type="EMBL" id="CP033367">
    <property type="protein sequence ID" value="QKD04465.1"/>
    <property type="molecule type" value="Genomic_DNA"/>
</dbReference>
<dbReference type="Gene3D" id="3.10.180.10">
    <property type="entry name" value="2,3-Dihydroxybiphenyl 1,2-Dioxygenase, domain 1"/>
    <property type="match status" value="1"/>
</dbReference>
<evidence type="ECO:0000313" key="2">
    <source>
        <dbReference type="EMBL" id="QKD04465.1"/>
    </source>
</evidence>
<accession>A0A6M7WRB5</accession>